<dbReference type="Gene3D" id="3.10.129.10">
    <property type="entry name" value="Hotdog Thioesterase"/>
    <property type="match status" value="1"/>
</dbReference>
<dbReference type="InterPro" id="IPR029069">
    <property type="entry name" value="HotDog_dom_sf"/>
</dbReference>
<evidence type="ECO:0000259" key="5">
    <source>
        <dbReference type="SMART" id="SM00822"/>
    </source>
</evidence>
<feature type="domain" description="Ketoreductase" evidence="5">
    <location>
        <begin position="311"/>
        <end position="485"/>
    </location>
</feature>
<keyword evidence="2" id="KW-0521">NADP</keyword>
<dbReference type="OrthoDB" id="3592703at2759"/>
<evidence type="ECO:0000313" key="6">
    <source>
        <dbReference type="EMBL" id="OGM50526.1"/>
    </source>
</evidence>
<keyword evidence="7" id="KW-1185">Reference proteome</keyword>
<dbReference type="GO" id="GO:0016829">
    <property type="term" value="F:lyase activity"/>
    <property type="evidence" value="ECO:0007669"/>
    <property type="project" value="UniProtKB-KW"/>
</dbReference>
<dbReference type="Gene3D" id="3.40.50.720">
    <property type="entry name" value="NAD(P)-binding Rossmann-like Domain"/>
    <property type="match status" value="2"/>
</dbReference>
<dbReference type="PRINTS" id="PR00081">
    <property type="entry name" value="GDHRDH"/>
</dbReference>
<evidence type="ECO:0000256" key="1">
    <source>
        <dbReference type="ARBA" id="ARBA00006484"/>
    </source>
</evidence>
<dbReference type="EMBL" id="LYCR01000003">
    <property type="protein sequence ID" value="OGM50526.1"/>
    <property type="molecule type" value="Genomic_DNA"/>
</dbReference>
<dbReference type="InterPro" id="IPR051687">
    <property type="entry name" value="Peroxisomal_Beta-Oxidation"/>
</dbReference>
<keyword evidence="4" id="KW-0456">Lyase</keyword>
<dbReference type="SUPFAM" id="SSF51735">
    <property type="entry name" value="NAD(P)-binding Rossmann-fold domains"/>
    <property type="match status" value="2"/>
</dbReference>
<dbReference type="InterPro" id="IPR057326">
    <property type="entry name" value="KR_dom"/>
</dbReference>
<evidence type="ECO:0000313" key="7">
    <source>
        <dbReference type="Proteomes" id="UP000179179"/>
    </source>
</evidence>
<comment type="similarity">
    <text evidence="1">Belongs to the short-chain dehydrogenases/reductases (SDR) family.</text>
</comment>
<dbReference type="SUPFAM" id="SSF54637">
    <property type="entry name" value="Thioesterase/thiol ester dehydrase-isomerase"/>
    <property type="match status" value="1"/>
</dbReference>
<dbReference type="InterPro" id="IPR054357">
    <property type="entry name" value="MFE-2_N"/>
</dbReference>
<dbReference type="Pfam" id="PF22622">
    <property type="entry name" value="MFE-2_hydrat-2_N"/>
    <property type="match status" value="1"/>
</dbReference>
<proteinExistence type="inferred from homology"/>
<dbReference type="PRINTS" id="PR00080">
    <property type="entry name" value="SDRFAMILY"/>
</dbReference>
<dbReference type="InterPro" id="IPR036291">
    <property type="entry name" value="NAD(P)-bd_dom_sf"/>
</dbReference>
<gene>
    <name evidence="6" type="ORF">ABOM_000963</name>
</gene>
<keyword evidence="3" id="KW-0560">Oxidoreductase</keyword>
<name>A0A1F8AFJ6_9EURO</name>
<accession>A0A1F8AFJ6</accession>
<dbReference type="GeneID" id="34444353"/>
<dbReference type="Pfam" id="PF00106">
    <property type="entry name" value="adh_short"/>
    <property type="match status" value="2"/>
</dbReference>
<dbReference type="FunFam" id="3.40.50.720:FF:000084">
    <property type="entry name" value="Short-chain dehydrogenase reductase"/>
    <property type="match status" value="1"/>
</dbReference>
<evidence type="ECO:0000256" key="2">
    <source>
        <dbReference type="ARBA" id="ARBA00022857"/>
    </source>
</evidence>
<dbReference type="STRING" id="109264.A0A1F8AFJ6"/>
<dbReference type="PANTHER" id="PTHR45024">
    <property type="entry name" value="DEHYDROGENASES, SHORT CHAIN"/>
    <property type="match status" value="1"/>
</dbReference>
<comment type="caution">
    <text evidence="6">The sequence shown here is derived from an EMBL/GenBank/DDBJ whole genome shotgun (WGS) entry which is preliminary data.</text>
</comment>
<dbReference type="SMART" id="SM00822">
    <property type="entry name" value="PKS_KR"/>
    <property type="match status" value="1"/>
</dbReference>
<dbReference type="AlphaFoldDB" id="A0A1F8AFJ6"/>
<sequence length="763" mass="82686">MALQQFINQTVIITSCGHGLGRDYAAFFASAGANVVVHDTDEILATTIARDIRATGGVAIANSSSLQNGDQTVAAALAEFGRVDILIYNSLPEHDRRFEGFHPQAGSSDFGKAFKGLYKTVHAAWPIFRKQKFGRFIISCTYFLPKMHCEELSFGKFDANSCITTVASYAHLGFVETVAKEGVSANILAAAIVTGTPFGGPSGYEKPDCDTAVGLVASLSHKQNTRATGSMYHLRGKICHALRWERAGGAGLRLDQRFTPGAILEKWDEVNNFADAEYPRGTSDVLSILRRAADLPEDYNKEGKKVSLQGKVAIVTGAANGLGREYSLLLAKLGAKVVVNDIQDPTSVVSEIHEIGQHAIGVTAPAQNGKEIVRQAVEAYGRVDIIINNAGTVRDKSIGKMTEKEWDFVFSVNLDSTYEVIKAAWPHMVKQRYGRIVNITSTSGIYGNFGQANYAAAKCGLIGLSEFLAGDGAKHNIIMNVIAPTASTPNLLSIMPGFPKDLKPAYCAPMVALLCSDHVPFPSTGGVYEVNGGWQGRTRLQRSAGSPVSFRPDQSLPAGLDMIGNFEKRGSSYLEDGPAGHRHLMDILKTARAVEKIAAGQAARGRGSVYEYNHKDIILYNLGVAAKRNDLALVLETDLNFQPVPTFGTIPSFFSRLPVEFKEILPKWNPLGYVHGEQYLEIRKYPIPTAGKLVTHSRLLEVVDKKKAAIVTLAHITRDEATGEDVFYNEVSLFVKNAGGFGGQTSPVSATQRHTISHNGRRI</sequence>
<protein>
    <recommendedName>
        <fullName evidence="5">Ketoreductase domain-containing protein</fullName>
    </recommendedName>
</protein>
<evidence type="ECO:0000256" key="3">
    <source>
        <dbReference type="ARBA" id="ARBA00023002"/>
    </source>
</evidence>
<dbReference type="Proteomes" id="UP000179179">
    <property type="component" value="Unassembled WGS sequence"/>
</dbReference>
<dbReference type="InterPro" id="IPR002347">
    <property type="entry name" value="SDR_fam"/>
</dbReference>
<dbReference type="RefSeq" id="XP_022394243.1">
    <property type="nucleotide sequence ID" value="XM_022528093.1"/>
</dbReference>
<dbReference type="PANTHER" id="PTHR45024:SF2">
    <property type="entry name" value="SCP2 DOMAIN-CONTAINING PROTEIN"/>
    <property type="match status" value="1"/>
</dbReference>
<organism evidence="6 7">
    <name type="scientific">Aspergillus bombycis</name>
    <dbReference type="NCBI Taxonomy" id="109264"/>
    <lineage>
        <taxon>Eukaryota</taxon>
        <taxon>Fungi</taxon>
        <taxon>Dikarya</taxon>
        <taxon>Ascomycota</taxon>
        <taxon>Pezizomycotina</taxon>
        <taxon>Eurotiomycetes</taxon>
        <taxon>Eurotiomycetidae</taxon>
        <taxon>Eurotiales</taxon>
        <taxon>Aspergillaceae</taxon>
        <taxon>Aspergillus</taxon>
    </lineage>
</organism>
<reference evidence="6 7" key="1">
    <citation type="journal article" date="2016" name="Genome Biol. Evol.">
        <title>Draft genome sequence of an aflatoxigenic Aspergillus species, A. bombycis.</title>
        <authorList>
            <person name="Moore G.G."/>
            <person name="Mack B.M."/>
            <person name="Beltz S.B."/>
            <person name="Gilbert M.K."/>
        </authorList>
    </citation>
    <scope>NUCLEOTIDE SEQUENCE [LARGE SCALE GENOMIC DNA]</scope>
    <source>
        <strain evidence="7">NRRL 26010</strain>
    </source>
</reference>
<evidence type="ECO:0000256" key="4">
    <source>
        <dbReference type="ARBA" id="ARBA00023239"/>
    </source>
</evidence>
<dbReference type="GO" id="GO:0016491">
    <property type="term" value="F:oxidoreductase activity"/>
    <property type="evidence" value="ECO:0007669"/>
    <property type="project" value="UniProtKB-KW"/>
</dbReference>